<dbReference type="Proteomes" id="UP000663937">
    <property type="component" value="Chromosome"/>
</dbReference>
<gene>
    <name evidence="10" type="ORF">J4E96_11135</name>
</gene>
<evidence type="ECO:0000256" key="4">
    <source>
        <dbReference type="ARBA" id="ARBA00022692"/>
    </source>
</evidence>
<feature type="domain" description="Major facilitator superfamily (MFS) profile" evidence="9">
    <location>
        <begin position="39"/>
        <end position="495"/>
    </location>
</feature>
<evidence type="ECO:0000256" key="5">
    <source>
        <dbReference type="ARBA" id="ARBA00022989"/>
    </source>
</evidence>
<dbReference type="InterPro" id="IPR036259">
    <property type="entry name" value="MFS_trans_sf"/>
</dbReference>
<dbReference type="InterPro" id="IPR005829">
    <property type="entry name" value="Sugar_transporter_CS"/>
</dbReference>
<dbReference type="PROSITE" id="PS00216">
    <property type="entry name" value="SUGAR_TRANSPORT_1"/>
    <property type="match status" value="1"/>
</dbReference>
<feature type="transmembrane region" description="Helical" evidence="8">
    <location>
        <begin position="256"/>
        <end position="273"/>
    </location>
</feature>
<feature type="compositionally biased region" description="Polar residues" evidence="7">
    <location>
        <begin position="1"/>
        <end position="12"/>
    </location>
</feature>
<protein>
    <submittedName>
        <fullName evidence="10">MFS transporter</fullName>
    </submittedName>
</protein>
<feature type="transmembrane region" description="Helical" evidence="8">
    <location>
        <begin position="294"/>
        <end position="319"/>
    </location>
</feature>
<feature type="transmembrane region" description="Helical" evidence="8">
    <location>
        <begin position="191"/>
        <end position="215"/>
    </location>
</feature>
<dbReference type="Pfam" id="PF07690">
    <property type="entry name" value="MFS_1"/>
    <property type="match status" value="1"/>
</dbReference>
<dbReference type="NCBIfam" id="TIGR00711">
    <property type="entry name" value="efflux_EmrB"/>
    <property type="match status" value="1"/>
</dbReference>
<feature type="transmembrane region" description="Helical" evidence="8">
    <location>
        <begin position="227"/>
        <end position="244"/>
    </location>
</feature>
<feature type="transmembrane region" description="Helical" evidence="8">
    <location>
        <begin position="37"/>
        <end position="61"/>
    </location>
</feature>
<sequence>MPSRTLPPTHSPTLEPAGDYEKYDPIETTAAHGSRRWWVLAVIALAQLMVVLDGTIVNIALPSAQADLGLTDASRSWVVTGYALAFGALLLLGGRIADFWGRKRAFLTGMVGFALASIVGGLAQSQTELLAARALQGVFAALLAPAALAILTVTFPTGRDRGKAFAVFGAIAGGGAALGLVLGGLLTEYASWRWCLLVNVPVAIIAVVAGSRLIVESRATGNTRYDWPGVVLVAVGLGSLVYGFTEAENGWTSGPALGFIGLGVVLLALFVLVEARSDHPLLPLHIAAQRDRAGAFLAALLTGTAMIGGLLFLTFYLQIVLAYEPIAAGLASLPMTAAIMVTAAVSAQLMPKIGPRPLLAVGPVVAAAGLLYLTQLETAGSYAADVLPGMLLLGLGLGMIFVPLQNIALLGVDPHDSGAASALVNAAQQIGGSLGTALFSTISLTATAAFIPADPSSPTAPLDALVAGYTHAFAWAALFLVLITPISLVLVRATKADVGGESAI</sequence>
<accession>A0A8A4Z7Y0</accession>
<dbReference type="PROSITE" id="PS50850">
    <property type="entry name" value="MFS"/>
    <property type="match status" value="1"/>
</dbReference>
<evidence type="ECO:0000256" key="3">
    <source>
        <dbReference type="ARBA" id="ARBA00022475"/>
    </source>
</evidence>
<keyword evidence="6 8" id="KW-0472">Membrane</keyword>
<evidence type="ECO:0000256" key="8">
    <source>
        <dbReference type="SAM" id="Phobius"/>
    </source>
</evidence>
<evidence type="ECO:0000256" key="7">
    <source>
        <dbReference type="SAM" id="MobiDB-lite"/>
    </source>
</evidence>
<dbReference type="CDD" id="cd17321">
    <property type="entry name" value="MFS_MMR_MDR_like"/>
    <property type="match status" value="1"/>
</dbReference>
<name>A0A8A4Z7Y0_9MICO</name>
<keyword evidence="11" id="KW-1185">Reference proteome</keyword>
<feature type="transmembrane region" description="Helical" evidence="8">
    <location>
        <begin position="472"/>
        <end position="491"/>
    </location>
</feature>
<dbReference type="InterPro" id="IPR004638">
    <property type="entry name" value="EmrB-like"/>
</dbReference>
<dbReference type="Gene3D" id="1.20.1250.20">
    <property type="entry name" value="MFS general substrate transporter like domains"/>
    <property type="match status" value="1"/>
</dbReference>
<evidence type="ECO:0000256" key="2">
    <source>
        <dbReference type="ARBA" id="ARBA00022448"/>
    </source>
</evidence>
<dbReference type="RefSeq" id="WP_227422187.1">
    <property type="nucleotide sequence ID" value="NZ_CP071868.1"/>
</dbReference>
<keyword evidence="3" id="KW-1003">Cell membrane</keyword>
<proteinExistence type="predicted"/>
<dbReference type="SUPFAM" id="SSF103473">
    <property type="entry name" value="MFS general substrate transporter"/>
    <property type="match status" value="1"/>
</dbReference>
<dbReference type="InterPro" id="IPR020846">
    <property type="entry name" value="MFS_dom"/>
</dbReference>
<reference evidence="10" key="1">
    <citation type="submission" date="2021-03" db="EMBL/GenBank/DDBJ databases">
        <title>Pengzhenrongella sicca gen. nov., sp. nov., a new member of suborder Micrococcineae isolated from High-Arctic tundra soil.</title>
        <authorList>
            <person name="Peng F."/>
        </authorList>
    </citation>
    <scope>NUCLEOTIDE SEQUENCE</scope>
    <source>
        <strain evidence="10">LRZ-2</strain>
    </source>
</reference>
<feature type="transmembrane region" description="Helical" evidence="8">
    <location>
        <begin position="325"/>
        <end position="345"/>
    </location>
</feature>
<dbReference type="GO" id="GO:0005886">
    <property type="term" value="C:plasma membrane"/>
    <property type="evidence" value="ECO:0007669"/>
    <property type="project" value="UniProtKB-SubCell"/>
</dbReference>
<dbReference type="PANTHER" id="PTHR42718:SF46">
    <property type="entry name" value="BLR6921 PROTEIN"/>
    <property type="match status" value="1"/>
</dbReference>
<feature type="transmembrane region" description="Helical" evidence="8">
    <location>
        <begin position="73"/>
        <end position="93"/>
    </location>
</feature>
<feature type="transmembrane region" description="Helical" evidence="8">
    <location>
        <begin position="430"/>
        <end position="452"/>
    </location>
</feature>
<dbReference type="AlphaFoldDB" id="A0A8A4Z7Y0"/>
<dbReference type="KEGG" id="psic:J4E96_11135"/>
<comment type="subcellular location">
    <subcellularLocation>
        <location evidence="1">Cell membrane</location>
        <topology evidence="1">Multi-pass membrane protein</topology>
    </subcellularLocation>
</comment>
<dbReference type="GO" id="GO:0022857">
    <property type="term" value="F:transmembrane transporter activity"/>
    <property type="evidence" value="ECO:0007669"/>
    <property type="project" value="InterPro"/>
</dbReference>
<dbReference type="Gene3D" id="1.20.1720.10">
    <property type="entry name" value="Multidrug resistance protein D"/>
    <property type="match status" value="1"/>
</dbReference>
<keyword evidence="5 8" id="KW-1133">Transmembrane helix</keyword>
<evidence type="ECO:0000256" key="1">
    <source>
        <dbReference type="ARBA" id="ARBA00004651"/>
    </source>
</evidence>
<dbReference type="EMBL" id="CP071868">
    <property type="protein sequence ID" value="QTE27962.1"/>
    <property type="molecule type" value="Genomic_DNA"/>
</dbReference>
<keyword evidence="2" id="KW-0813">Transport</keyword>
<organism evidence="10 11">
    <name type="scientific">Pengzhenrongella sicca</name>
    <dbReference type="NCBI Taxonomy" id="2819238"/>
    <lineage>
        <taxon>Bacteria</taxon>
        <taxon>Bacillati</taxon>
        <taxon>Actinomycetota</taxon>
        <taxon>Actinomycetes</taxon>
        <taxon>Micrococcales</taxon>
        <taxon>Pengzhenrongella</taxon>
    </lineage>
</organism>
<dbReference type="PANTHER" id="PTHR42718">
    <property type="entry name" value="MAJOR FACILITATOR SUPERFAMILY MULTIDRUG TRANSPORTER MFSC"/>
    <property type="match status" value="1"/>
</dbReference>
<evidence type="ECO:0000313" key="11">
    <source>
        <dbReference type="Proteomes" id="UP000663937"/>
    </source>
</evidence>
<feature type="transmembrane region" description="Helical" evidence="8">
    <location>
        <begin position="105"/>
        <end position="124"/>
    </location>
</feature>
<evidence type="ECO:0000313" key="10">
    <source>
        <dbReference type="EMBL" id="QTE27962.1"/>
    </source>
</evidence>
<evidence type="ECO:0000256" key="6">
    <source>
        <dbReference type="ARBA" id="ARBA00023136"/>
    </source>
</evidence>
<keyword evidence="4 8" id="KW-0812">Transmembrane</keyword>
<feature type="transmembrane region" description="Helical" evidence="8">
    <location>
        <begin position="165"/>
        <end position="185"/>
    </location>
</feature>
<feature type="region of interest" description="Disordered" evidence="7">
    <location>
        <begin position="1"/>
        <end position="20"/>
    </location>
</feature>
<feature type="transmembrane region" description="Helical" evidence="8">
    <location>
        <begin position="386"/>
        <end position="409"/>
    </location>
</feature>
<evidence type="ECO:0000259" key="9">
    <source>
        <dbReference type="PROSITE" id="PS50850"/>
    </source>
</evidence>
<feature type="transmembrane region" description="Helical" evidence="8">
    <location>
        <begin position="130"/>
        <end position="153"/>
    </location>
</feature>
<dbReference type="PRINTS" id="PR01036">
    <property type="entry name" value="TCRTETB"/>
</dbReference>
<dbReference type="InterPro" id="IPR011701">
    <property type="entry name" value="MFS"/>
</dbReference>
<feature type="transmembrane region" description="Helical" evidence="8">
    <location>
        <begin position="357"/>
        <end position="374"/>
    </location>
</feature>